<evidence type="ECO:0000313" key="3">
    <source>
        <dbReference type="EMBL" id="TQV87270.1"/>
    </source>
</evidence>
<dbReference type="Pfam" id="PF05591">
    <property type="entry name" value="T6SS_VipA"/>
    <property type="match status" value="1"/>
</dbReference>
<feature type="domain" description="TssC1 C-terminal" evidence="2">
    <location>
        <begin position="571"/>
        <end position="681"/>
    </location>
</feature>
<dbReference type="Proteomes" id="UP000315439">
    <property type="component" value="Unassembled WGS sequence"/>
</dbReference>
<dbReference type="AlphaFoldDB" id="A0A545UCT1"/>
<proteinExistence type="predicted"/>
<evidence type="ECO:0000259" key="2">
    <source>
        <dbReference type="Pfam" id="PF18945"/>
    </source>
</evidence>
<dbReference type="InterPro" id="IPR044032">
    <property type="entry name" value="TssC1_C"/>
</dbReference>
<evidence type="ECO:0000313" key="4">
    <source>
        <dbReference type="Proteomes" id="UP000315439"/>
    </source>
</evidence>
<dbReference type="RefSeq" id="WP_142893861.1">
    <property type="nucleotide sequence ID" value="NZ_ML660164.1"/>
</dbReference>
<dbReference type="NCBIfam" id="TIGR03355">
    <property type="entry name" value="VI_chp_2"/>
    <property type="match status" value="1"/>
</dbReference>
<dbReference type="OrthoDB" id="9764000at2"/>
<organism evidence="3 4">
    <name type="scientific">Aliikangiella coralliicola</name>
    <dbReference type="NCBI Taxonomy" id="2592383"/>
    <lineage>
        <taxon>Bacteria</taxon>
        <taxon>Pseudomonadati</taxon>
        <taxon>Pseudomonadota</taxon>
        <taxon>Gammaproteobacteria</taxon>
        <taxon>Oceanospirillales</taxon>
        <taxon>Pleioneaceae</taxon>
        <taxon>Aliikangiella</taxon>
    </lineage>
</organism>
<evidence type="ECO:0000259" key="1">
    <source>
        <dbReference type="Pfam" id="PF05943"/>
    </source>
</evidence>
<protein>
    <submittedName>
        <fullName evidence="3">Type VI secretion system contractile sheath large subunit</fullName>
    </submittedName>
</protein>
<keyword evidence="4" id="KW-1185">Reference proteome</keyword>
<reference evidence="3 4" key="1">
    <citation type="submission" date="2019-07" db="EMBL/GenBank/DDBJ databases">
        <title>Draft genome for Aliikangiella sp. M105.</title>
        <authorList>
            <person name="Wang G."/>
        </authorList>
    </citation>
    <scope>NUCLEOTIDE SEQUENCE [LARGE SCALE GENOMIC DNA]</scope>
    <source>
        <strain evidence="3 4">M105</strain>
    </source>
</reference>
<dbReference type="Pfam" id="PF18945">
    <property type="entry name" value="VipB_2"/>
    <property type="match status" value="1"/>
</dbReference>
<dbReference type="Pfam" id="PF05943">
    <property type="entry name" value="VipB"/>
    <property type="match status" value="1"/>
</dbReference>
<accession>A0A545UCT1</accession>
<dbReference type="PANTHER" id="PTHR35565:SF3">
    <property type="entry name" value="TYPE VI SECRETION SYSTEM SHEATH PROTEIN TSSC1"/>
    <property type="match status" value="1"/>
</dbReference>
<comment type="caution">
    <text evidence="3">The sequence shown here is derived from an EMBL/GenBank/DDBJ whole genome shotgun (WGS) entry which is preliminary data.</text>
</comment>
<dbReference type="InterPro" id="IPR010269">
    <property type="entry name" value="T6SS_TssC-like"/>
</dbReference>
<dbReference type="PANTHER" id="PTHR35565">
    <property type="entry name" value="CYTOPLASMIC PROTEIN-RELATED"/>
    <property type="match status" value="1"/>
</dbReference>
<sequence length="683" mass="76402">MSESNQKWIGRNRKPRVQITYDVEIGDAIETKELPFIVGVLADLSGNPKTDLPPIAQRKFVEIDRDNFNKVLASIEPRIVANVDNVLPGAESDKASVELLFNKIDDFYPTDIVKRTPLLQGLYQGRCHLRDMLAKMDGNDALIALTESIITDADKKTAIAGLFEGDAEAWGQVVKTDIEGKDGEPPTLEDILETVENETLKDMLNPEVGQMVLDINQIEYALQLIGQFLKDIAADAESDGEGLDVAALINKSISEIDGNVTAQLNLIMHDPAFQKLEASWRGLHYLVMNTETGEKLKIRLLNISKKDLYKDLLKAVEFDQSALFKLVYEEEYGTYGGDPFSALVGDFEFGRHPDDIKLLELISGVAAAAHAPFVTAAYAKLFDLDSFGKLYNPRDLSKIFESAELIKWRSFRETEDSRYVTLTLPRVMLRLPYGEKYSPVEDMSFEENVMVLNEEGVSTKRTDAKLFLWGNPAYVLAQRITNAFAHFGWTAAIRGVEGGGLVEGLPSFVFETDDGELSLTCPTEVALTDRREKELNDLGFMPICHCKGTDKAAFFGGQTTNRPKTYNTDSANSNSRISAMLPYVLSASRFAHYIKVLMREKIGKFMTRSNVEDYLNTWIAQYILLDDTPPQDVKARYPLREARVEVSDVPGKPGSYRATVFLKPHFQLEELTTSIRLVAELPS</sequence>
<name>A0A545UCT1_9GAMM</name>
<gene>
    <name evidence="3" type="primary">tssC</name>
    <name evidence="3" type="ORF">FLL46_12520</name>
</gene>
<dbReference type="NCBIfam" id="TIGR03358">
    <property type="entry name" value="VI_chp_5"/>
    <property type="match status" value="1"/>
</dbReference>
<dbReference type="EMBL" id="VIKS01000008">
    <property type="protein sequence ID" value="TQV87270.1"/>
    <property type="molecule type" value="Genomic_DNA"/>
</dbReference>
<dbReference type="InterPro" id="IPR008312">
    <property type="entry name" value="T6SS_TssB1"/>
</dbReference>
<feature type="domain" description="TssC1 N-terminal" evidence="1">
    <location>
        <begin position="251"/>
        <end position="560"/>
    </location>
</feature>
<dbReference type="InterPro" id="IPR044031">
    <property type="entry name" value="TssC1_N"/>
</dbReference>